<dbReference type="Proteomes" id="UP000685013">
    <property type="component" value="Chromosome 10"/>
</dbReference>
<dbReference type="AlphaFoldDB" id="A0AAV6N124"/>
<proteinExistence type="predicted"/>
<name>A0AAV6N124_9ROSI</name>
<accession>A0AAV6N124</accession>
<organism evidence="1 2">
    <name type="scientific">Cucurbita argyrosperma subsp. sororia</name>
    <dbReference type="NCBI Taxonomy" id="37648"/>
    <lineage>
        <taxon>Eukaryota</taxon>
        <taxon>Viridiplantae</taxon>
        <taxon>Streptophyta</taxon>
        <taxon>Embryophyta</taxon>
        <taxon>Tracheophyta</taxon>
        <taxon>Spermatophyta</taxon>
        <taxon>Magnoliopsida</taxon>
        <taxon>eudicotyledons</taxon>
        <taxon>Gunneridae</taxon>
        <taxon>Pentapetalae</taxon>
        <taxon>rosids</taxon>
        <taxon>fabids</taxon>
        <taxon>Cucurbitales</taxon>
        <taxon>Cucurbitaceae</taxon>
        <taxon>Cucurbiteae</taxon>
        <taxon>Cucurbita</taxon>
    </lineage>
</organism>
<keyword evidence="2" id="KW-1185">Reference proteome</keyword>
<evidence type="ECO:0000313" key="1">
    <source>
        <dbReference type="EMBL" id="KAG6589664.1"/>
    </source>
</evidence>
<reference evidence="1 2" key="1">
    <citation type="journal article" date="2021" name="Hortic Res">
        <title>The domestication of Cucurbita argyrosperma as revealed by the genome of its wild relative.</title>
        <authorList>
            <person name="Barrera-Redondo J."/>
            <person name="Sanchez-de la Vega G."/>
            <person name="Aguirre-Liguori J.A."/>
            <person name="Castellanos-Morales G."/>
            <person name="Gutierrez-Guerrero Y.T."/>
            <person name="Aguirre-Dugua X."/>
            <person name="Aguirre-Planter E."/>
            <person name="Tenaillon M.I."/>
            <person name="Lira-Saade R."/>
            <person name="Eguiarte L.E."/>
        </authorList>
    </citation>
    <scope>NUCLEOTIDE SEQUENCE [LARGE SCALE GENOMIC DNA]</scope>
    <source>
        <strain evidence="1">JBR-2021</strain>
    </source>
</reference>
<protein>
    <submittedName>
        <fullName evidence="1">Uncharacterized protein</fullName>
    </submittedName>
</protein>
<dbReference type="EMBL" id="JAGKQH010000010">
    <property type="protein sequence ID" value="KAG6589664.1"/>
    <property type="molecule type" value="Genomic_DNA"/>
</dbReference>
<comment type="caution">
    <text evidence="1">The sequence shown here is derived from an EMBL/GenBank/DDBJ whole genome shotgun (WGS) entry which is preliminary data.</text>
</comment>
<dbReference type="PANTHER" id="PTHR35479:SF4">
    <property type="entry name" value="OS01G0750800 PROTEIN"/>
    <property type="match status" value="1"/>
</dbReference>
<sequence>MGGGMEAHKNTNLSRDWSSARENLEHNFRWTRRNFALVGLFGIAVPPPCLQGHRQGICVKDLRYGPAKYEAPEKNKKYQHCAAIEILAAWRRGFSRRQGRAPRAHRSHMMIKSITTFKEWTNLGRKESQGHALTMALFLWLSSSSA</sequence>
<feature type="non-terminal residue" evidence="1">
    <location>
        <position position="1"/>
    </location>
</feature>
<gene>
    <name evidence="1" type="ORF">SDJN03_15087</name>
</gene>
<dbReference type="PANTHER" id="PTHR35479">
    <property type="entry name" value="UNNAMED PRODUCT"/>
    <property type="match status" value="1"/>
</dbReference>
<evidence type="ECO:0000313" key="2">
    <source>
        <dbReference type="Proteomes" id="UP000685013"/>
    </source>
</evidence>